<evidence type="ECO:0000259" key="1">
    <source>
        <dbReference type="Pfam" id="PF12973"/>
    </source>
</evidence>
<dbReference type="CDD" id="cd20302">
    <property type="entry name" value="cupin_DAD"/>
    <property type="match status" value="1"/>
</dbReference>
<sequence>MSHSQQAPATPANDKWQPYRHAQPAEASMELVIPQAIPEDERVWVPVEENVWFRPLCLSASSGYWMNLLRVRKSGVLSRHRHPQAVHGFVLKGEWRYLEHNWVATEGGYVYEAPGETHTLVVDPHVDEMITMFQVNGAMIYVDPDGNNVGYDDVFTRIAKCRAHYEENGLGGNFVDQFIR</sequence>
<proteinExistence type="predicted"/>
<dbReference type="InterPro" id="IPR014710">
    <property type="entry name" value="RmlC-like_jellyroll"/>
</dbReference>
<dbReference type="InterPro" id="IPR011051">
    <property type="entry name" value="RmlC_Cupin_sf"/>
</dbReference>
<evidence type="ECO:0000313" key="2">
    <source>
        <dbReference type="EMBL" id="MBB3143429.1"/>
    </source>
</evidence>
<feature type="domain" description="ChrR-like cupin" evidence="1">
    <location>
        <begin position="40"/>
        <end position="134"/>
    </location>
</feature>
<evidence type="ECO:0000313" key="3">
    <source>
        <dbReference type="Proteomes" id="UP000525987"/>
    </source>
</evidence>
<comment type="caution">
    <text evidence="2">The sequence shown here is derived from an EMBL/GenBank/DDBJ whole genome shotgun (WGS) entry which is preliminary data.</text>
</comment>
<keyword evidence="3" id="KW-1185">Reference proteome</keyword>
<protein>
    <recommendedName>
        <fullName evidence="1">ChrR-like cupin domain-containing protein</fullName>
    </recommendedName>
</protein>
<dbReference type="Gene3D" id="2.60.120.10">
    <property type="entry name" value="Jelly Rolls"/>
    <property type="match status" value="1"/>
</dbReference>
<dbReference type="Proteomes" id="UP000525987">
    <property type="component" value="Unassembled WGS sequence"/>
</dbReference>
<gene>
    <name evidence="2" type="ORF">FHR96_004351</name>
</gene>
<dbReference type="RefSeq" id="WP_183389744.1">
    <property type="nucleotide sequence ID" value="NZ_JACHXM010000048.1"/>
</dbReference>
<organism evidence="2 3">
    <name type="scientific">Halomonas organivorans</name>
    <dbReference type="NCBI Taxonomy" id="257772"/>
    <lineage>
        <taxon>Bacteria</taxon>
        <taxon>Pseudomonadati</taxon>
        <taxon>Pseudomonadota</taxon>
        <taxon>Gammaproteobacteria</taxon>
        <taxon>Oceanospirillales</taxon>
        <taxon>Halomonadaceae</taxon>
        <taxon>Halomonas</taxon>
    </lineage>
</organism>
<dbReference type="InterPro" id="IPR025979">
    <property type="entry name" value="ChrR-like_cupin_dom"/>
</dbReference>
<dbReference type="AlphaFoldDB" id="A0A7W5C2A0"/>
<dbReference type="SUPFAM" id="SSF51182">
    <property type="entry name" value="RmlC-like cupins"/>
    <property type="match status" value="1"/>
</dbReference>
<dbReference type="EMBL" id="JACHXM010000048">
    <property type="protein sequence ID" value="MBB3143429.1"/>
    <property type="molecule type" value="Genomic_DNA"/>
</dbReference>
<name>A0A7W5C2A0_9GAMM</name>
<dbReference type="Pfam" id="PF12973">
    <property type="entry name" value="Cupin_7"/>
    <property type="match status" value="1"/>
</dbReference>
<accession>A0A7W5C2A0</accession>
<reference evidence="2 3" key="1">
    <citation type="submission" date="2020-08" db="EMBL/GenBank/DDBJ databases">
        <title>Genomic Encyclopedia of Type Strains, Phase III (KMG-III): the genomes of soil and plant-associated and newly described type strains.</title>
        <authorList>
            <person name="Whitman W."/>
        </authorList>
    </citation>
    <scope>NUCLEOTIDE SEQUENCE [LARGE SCALE GENOMIC DNA]</scope>
    <source>
        <strain evidence="2 3">CECT 5995</strain>
    </source>
</reference>